<keyword evidence="1" id="KW-0472">Membrane</keyword>
<dbReference type="AlphaFoldDB" id="A0AAN7AVX9"/>
<proteinExistence type="predicted"/>
<keyword evidence="1" id="KW-1133">Transmembrane helix</keyword>
<dbReference type="GO" id="GO:0004622">
    <property type="term" value="F:phosphatidylcholine lysophospholipase activity"/>
    <property type="evidence" value="ECO:0007669"/>
    <property type="project" value="TreeGrafter"/>
</dbReference>
<evidence type="ECO:0000256" key="1">
    <source>
        <dbReference type="SAM" id="Phobius"/>
    </source>
</evidence>
<dbReference type="SUPFAM" id="SSF52266">
    <property type="entry name" value="SGNH hydrolase"/>
    <property type="match status" value="1"/>
</dbReference>
<dbReference type="InterPro" id="IPR013830">
    <property type="entry name" value="SGNH_hydro"/>
</dbReference>
<keyword evidence="4" id="KW-1185">Reference proteome</keyword>
<evidence type="ECO:0000259" key="2">
    <source>
        <dbReference type="Pfam" id="PF13472"/>
    </source>
</evidence>
<dbReference type="CDD" id="cd01833">
    <property type="entry name" value="XynB_like"/>
    <property type="match status" value="1"/>
</dbReference>
<name>A0AAN7AVX9_9PEZI</name>
<gene>
    <name evidence="3" type="ORF">QBC40DRAFT_306026</name>
</gene>
<evidence type="ECO:0000313" key="3">
    <source>
        <dbReference type="EMBL" id="KAK4201383.1"/>
    </source>
</evidence>
<dbReference type="PANTHER" id="PTHR30383">
    <property type="entry name" value="THIOESTERASE 1/PROTEASE 1/LYSOPHOSPHOLIPASE L1"/>
    <property type="match status" value="1"/>
</dbReference>
<reference evidence="3" key="2">
    <citation type="submission" date="2023-05" db="EMBL/GenBank/DDBJ databases">
        <authorList>
            <consortium name="Lawrence Berkeley National Laboratory"/>
            <person name="Steindorff A."/>
            <person name="Hensen N."/>
            <person name="Bonometti L."/>
            <person name="Westerberg I."/>
            <person name="Brannstrom I.O."/>
            <person name="Guillou S."/>
            <person name="Cros-Aarteil S."/>
            <person name="Calhoun S."/>
            <person name="Haridas S."/>
            <person name="Kuo A."/>
            <person name="Mondo S."/>
            <person name="Pangilinan J."/>
            <person name="Riley R."/>
            <person name="Labutti K."/>
            <person name="Andreopoulos B."/>
            <person name="Lipzen A."/>
            <person name="Chen C."/>
            <person name="Yanf M."/>
            <person name="Daum C."/>
            <person name="Ng V."/>
            <person name="Clum A."/>
            <person name="Ohm R."/>
            <person name="Martin F."/>
            <person name="Silar P."/>
            <person name="Natvig D."/>
            <person name="Lalanne C."/>
            <person name="Gautier V."/>
            <person name="Ament-Velasquez S.L."/>
            <person name="Kruys A."/>
            <person name="Hutchinson M.I."/>
            <person name="Powell A.J."/>
            <person name="Barry K."/>
            <person name="Miller A.N."/>
            <person name="Grigoriev I.V."/>
            <person name="Debuchy R."/>
            <person name="Gladieux P."/>
            <person name="Thoren M.H."/>
            <person name="Johannesson H."/>
        </authorList>
    </citation>
    <scope>NUCLEOTIDE SEQUENCE</scope>
    <source>
        <strain evidence="3">CBS 315.58</strain>
    </source>
</reference>
<dbReference type="InterPro" id="IPR051532">
    <property type="entry name" value="Ester_Hydrolysis_Enzymes"/>
</dbReference>
<dbReference type="PANTHER" id="PTHR30383:SF2">
    <property type="entry name" value="CELLULOSE-BINDING PROTEIN"/>
    <property type="match status" value="1"/>
</dbReference>
<dbReference type="InterPro" id="IPR036514">
    <property type="entry name" value="SGNH_hydro_sf"/>
</dbReference>
<protein>
    <submittedName>
        <fullName evidence="3">SGNH hydrolase-type esterase domain-containing protein</fullName>
    </submittedName>
</protein>
<reference evidence="3" key="1">
    <citation type="journal article" date="2023" name="Mol. Phylogenet. Evol.">
        <title>Genome-scale phylogeny and comparative genomics of the fungal order Sordariales.</title>
        <authorList>
            <person name="Hensen N."/>
            <person name="Bonometti L."/>
            <person name="Westerberg I."/>
            <person name="Brannstrom I.O."/>
            <person name="Guillou S."/>
            <person name="Cros-Aarteil S."/>
            <person name="Calhoun S."/>
            <person name="Haridas S."/>
            <person name="Kuo A."/>
            <person name="Mondo S."/>
            <person name="Pangilinan J."/>
            <person name="Riley R."/>
            <person name="LaButti K."/>
            <person name="Andreopoulos B."/>
            <person name="Lipzen A."/>
            <person name="Chen C."/>
            <person name="Yan M."/>
            <person name="Daum C."/>
            <person name="Ng V."/>
            <person name="Clum A."/>
            <person name="Steindorff A."/>
            <person name="Ohm R.A."/>
            <person name="Martin F."/>
            <person name="Silar P."/>
            <person name="Natvig D.O."/>
            <person name="Lalanne C."/>
            <person name="Gautier V."/>
            <person name="Ament-Velasquez S.L."/>
            <person name="Kruys A."/>
            <person name="Hutchinson M.I."/>
            <person name="Powell A.J."/>
            <person name="Barry K."/>
            <person name="Miller A.N."/>
            <person name="Grigoriev I.V."/>
            <person name="Debuchy R."/>
            <person name="Gladieux P."/>
            <person name="Hiltunen Thoren M."/>
            <person name="Johannesson H."/>
        </authorList>
    </citation>
    <scope>NUCLEOTIDE SEQUENCE</scope>
    <source>
        <strain evidence="3">CBS 315.58</strain>
    </source>
</reference>
<keyword evidence="3" id="KW-0378">Hydrolase</keyword>
<feature type="transmembrane region" description="Helical" evidence="1">
    <location>
        <begin position="75"/>
        <end position="95"/>
    </location>
</feature>
<evidence type="ECO:0000313" key="4">
    <source>
        <dbReference type="Proteomes" id="UP001303160"/>
    </source>
</evidence>
<dbReference type="EMBL" id="MU863908">
    <property type="protein sequence ID" value="KAK4201383.1"/>
    <property type="molecule type" value="Genomic_DNA"/>
</dbReference>
<comment type="caution">
    <text evidence="3">The sequence shown here is derived from an EMBL/GenBank/DDBJ whole genome shotgun (WGS) entry which is preliminary data.</text>
</comment>
<keyword evidence="1" id="KW-0812">Transmembrane</keyword>
<dbReference type="Gene3D" id="3.40.50.1110">
    <property type="entry name" value="SGNH hydrolase"/>
    <property type="match status" value="1"/>
</dbReference>
<dbReference type="Proteomes" id="UP001303160">
    <property type="component" value="Unassembled WGS sequence"/>
</dbReference>
<sequence length="333" mass="35869">MRSVYRSAALVGVLVDSVASGRLECTIALCHATNYRLFGACAREPSTQIDSSVRLHYAAQDSGHGAWTGDKKAGILGLLTLTLITIIFTSRSTILANKMQLSNLLAITLAGLAVASPVELAERQQKLRIMPLGDSITEIACWRAFVWDQIAAAGLANQVQYVGSQNSNPQNCRPTTTGWDQHHEGHSGWLAIDIANNYLTNWLKSTPADIVQFMLGTNDVFRGRSTNDIIAAYTKMVQIMRAANPKMKIIVDLVIPLGTGNNAAIQALNARIPAWAAGLNTTESPIVVADCNTGYKTSDLRDGVHPSIAGDQFLATKIGPPLLKYIRDSLAGK</sequence>
<feature type="domain" description="SGNH hydrolase-type esterase" evidence="2">
    <location>
        <begin position="132"/>
        <end position="312"/>
    </location>
</feature>
<accession>A0AAN7AVX9</accession>
<dbReference type="Pfam" id="PF13472">
    <property type="entry name" value="Lipase_GDSL_2"/>
    <property type="match status" value="1"/>
</dbReference>
<organism evidence="3 4">
    <name type="scientific">Triangularia verruculosa</name>
    <dbReference type="NCBI Taxonomy" id="2587418"/>
    <lineage>
        <taxon>Eukaryota</taxon>
        <taxon>Fungi</taxon>
        <taxon>Dikarya</taxon>
        <taxon>Ascomycota</taxon>
        <taxon>Pezizomycotina</taxon>
        <taxon>Sordariomycetes</taxon>
        <taxon>Sordariomycetidae</taxon>
        <taxon>Sordariales</taxon>
        <taxon>Podosporaceae</taxon>
        <taxon>Triangularia</taxon>
    </lineage>
</organism>